<dbReference type="PANTHER" id="PTHR36847:SF1">
    <property type="entry name" value="AMIDOLIGASE ENZYME"/>
    <property type="match status" value="1"/>
</dbReference>
<gene>
    <name evidence="2" type="ORF">SLS63_007100</name>
</gene>
<dbReference type="EMBL" id="JAKNSF020000038">
    <property type="protein sequence ID" value="KAK7727281.1"/>
    <property type="molecule type" value="Genomic_DNA"/>
</dbReference>
<evidence type="ECO:0000256" key="1">
    <source>
        <dbReference type="SAM" id="MobiDB-lite"/>
    </source>
</evidence>
<name>A0ABR1P600_DIAER</name>
<proteinExistence type="predicted"/>
<organism evidence="2 3">
    <name type="scientific">Diaporthe eres</name>
    <name type="common">Phomopsis oblonga</name>
    <dbReference type="NCBI Taxonomy" id="83184"/>
    <lineage>
        <taxon>Eukaryota</taxon>
        <taxon>Fungi</taxon>
        <taxon>Dikarya</taxon>
        <taxon>Ascomycota</taxon>
        <taxon>Pezizomycotina</taxon>
        <taxon>Sordariomycetes</taxon>
        <taxon>Sordariomycetidae</taxon>
        <taxon>Diaporthales</taxon>
        <taxon>Diaporthaceae</taxon>
        <taxon>Diaporthe</taxon>
        <taxon>Diaporthe eres species complex</taxon>
    </lineage>
</organism>
<keyword evidence="3" id="KW-1185">Reference proteome</keyword>
<feature type="compositionally biased region" description="Gly residues" evidence="1">
    <location>
        <begin position="284"/>
        <end position="299"/>
    </location>
</feature>
<dbReference type="PANTHER" id="PTHR36847">
    <property type="entry name" value="AMIDOLIGASE ENZYME"/>
    <property type="match status" value="1"/>
</dbReference>
<protein>
    <submittedName>
        <fullName evidence="2">Uncharacterized protein</fullName>
    </submittedName>
</protein>
<evidence type="ECO:0000313" key="2">
    <source>
        <dbReference type="EMBL" id="KAK7727281.1"/>
    </source>
</evidence>
<feature type="region of interest" description="Disordered" evidence="1">
    <location>
        <begin position="281"/>
        <end position="302"/>
    </location>
</feature>
<evidence type="ECO:0000313" key="3">
    <source>
        <dbReference type="Proteomes" id="UP001430848"/>
    </source>
</evidence>
<comment type="caution">
    <text evidence="2">The sequence shown here is derived from an EMBL/GenBank/DDBJ whole genome shotgun (WGS) entry which is preliminary data.</text>
</comment>
<accession>A0ABR1P600</accession>
<dbReference type="Pfam" id="PF12224">
    <property type="entry name" value="Amidoligase_2"/>
    <property type="match status" value="1"/>
</dbReference>
<dbReference type="InterPro" id="IPR022025">
    <property type="entry name" value="Amidoligase_2"/>
</dbReference>
<dbReference type="Proteomes" id="UP001430848">
    <property type="component" value="Unassembled WGS sequence"/>
</dbReference>
<sequence>MTADTTIQPLSSTRDRAEDITFAVEIKSIVPQKLSKTNFLNEEIRPFVPHRPKESLESMTDSEKQIQRSTYEAIATALLSLPGIKATTYHQIQGDRLERKDYWKTHWIVYKANSAVPPFVSYEDGDDERPLIDVTAPDYNKFVWTPVELCSPKLWWTGRGEAVAAIGSVCRTLQHSFNTVANHSTEVHVHVGRHDGLFYSLKSMKKLATVLWLSEPILRGVKDPRSRNFDHTYTWSFPWRQHSRIALALQGRLPGGQTIDDLATGPEHDFDTFLVRTNNARLTGSGGGGGGGNNSPGGGDDGDTLRFVGAHRQALRAIWRASTHAELGRMLCGTGRKYRRLGFNFHALGAEDARARASPRTVEFRFLEGCVDEAVVSGWVHVCVALAKLAADQIEDWEFYDMVVLLLDMPGRWPLDARFAAMMHELGVSRAAYEPLRAIVRRNYPPSGTAEEP</sequence>
<reference evidence="2 3" key="1">
    <citation type="submission" date="2024-02" db="EMBL/GenBank/DDBJ databases">
        <title>De novo assembly and annotation of 12 fungi associated with fruit tree decline syndrome in Ontario, Canada.</title>
        <authorList>
            <person name="Sulman M."/>
            <person name="Ellouze W."/>
            <person name="Ilyukhin E."/>
        </authorList>
    </citation>
    <scope>NUCLEOTIDE SEQUENCE [LARGE SCALE GENOMIC DNA]</scope>
    <source>
        <strain evidence="2 3">M169</strain>
    </source>
</reference>